<evidence type="ECO:0000313" key="2">
    <source>
        <dbReference type="Proteomes" id="UP000268844"/>
    </source>
</evidence>
<evidence type="ECO:0000313" key="1">
    <source>
        <dbReference type="EMBL" id="VDS05567.1"/>
    </source>
</evidence>
<name>A0A3S4GIP5_9HYPH</name>
<protein>
    <submittedName>
        <fullName evidence="1">Uncharacterized protein</fullName>
    </submittedName>
</protein>
<accession>A0A3S4GIP5</accession>
<keyword evidence="2" id="KW-1185">Reference proteome</keyword>
<proteinExistence type="predicted"/>
<dbReference type="AlphaFoldDB" id="A0A3S4GIP5"/>
<gene>
    <name evidence="1" type="ORF">DEVEQU_02709</name>
</gene>
<reference evidence="1 2" key="1">
    <citation type="submission" date="2018-12" db="EMBL/GenBank/DDBJ databases">
        <authorList>
            <person name="Criscuolo A."/>
        </authorList>
    </citation>
    <scope>NUCLEOTIDE SEQUENCE [LARGE SCALE GENOMIC DNA]</scope>
    <source>
        <strain evidence="1">ACIP1116281</strain>
    </source>
</reference>
<dbReference type="Proteomes" id="UP000268844">
    <property type="component" value="Unassembled WGS sequence"/>
</dbReference>
<organism evidence="1 2">
    <name type="scientific">Devosia equisanguinis</name>
    <dbReference type="NCBI Taxonomy" id="2490941"/>
    <lineage>
        <taxon>Bacteria</taxon>
        <taxon>Pseudomonadati</taxon>
        <taxon>Pseudomonadota</taxon>
        <taxon>Alphaproteobacteria</taxon>
        <taxon>Hyphomicrobiales</taxon>
        <taxon>Devosiaceae</taxon>
        <taxon>Devosia</taxon>
    </lineage>
</organism>
<sequence length="94" mass="10842">MVLRRVRLADILADEGGTDCRIEVSETIIVSGQRCQRQGRTQQRDGIGIPSGGAFLSRGLKEFCRFQPQSLQFYRTMWNFRAPWYALVNSLFDR</sequence>
<dbReference type="EMBL" id="UZWD01000034">
    <property type="protein sequence ID" value="VDS05567.1"/>
    <property type="molecule type" value="Genomic_DNA"/>
</dbReference>